<sequence length="561" mass="63793">MTFGYSLESSLESFIQSNAAPSHDDCTLIKESLLSLSTKSAQLRDIIAEQEEAIAKLSLTLHRYEDSREEMLFEQSRVQNLIERHRQALSSPIWNLPIDIMREIFFLASTNAADVTDFPWTATHVCREWRAIATQTPTLWSKIHIITNKGIGLRTYHLTHMHELKSCLSSTPLSKETVGCSKTVGRVLELSGDVPLVVSFLQPFAATMKKPVVPDDIKMLDLLLDHAPRWKVAYIKFDHFGSGKSFRDRLRRLRGRAPMLERIAIEVSLYPTETNDFLAVSPQLSTVVMRDYWGDLVFPWQQIQRLVFNGMHERSYLHDVLRSAQNVEHLTFCPVDVTDHVVVNTGPTHSIILPAVVTLDLLSDKNILFLSSKIVLPALRQLRVEKGIITRWRDTDNNWETHAITPEFMNDVYRLLKSSRCPLTYATFSPIVKFGPVFRKVITLCPTLTYLDVGFIPPREDIDGAFSFLNQENILPALRTLKLNFRISNLSEDCPCIGKRFTETAIKRSKTLRVIMLSLYMIADEEIPDTALLGATDQATLENLKAEGMSVTFRSTTKGRK</sequence>
<protein>
    <submittedName>
        <fullName evidence="1">Uncharacterized protein</fullName>
    </submittedName>
</protein>
<name>A0A2H3DP81_ARMGA</name>
<dbReference type="Proteomes" id="UP000217790">
    <property type="component" value="Unassembled WGS sequence"/>
</dbReference>
<dbReference type="EMBL" id="KZ293663">
    <property type="protein sequence ID" value="PBK90877.1"/>
    <property type="molecule type" value="Genomic_DNA"/>
</dbReference>
<reference evidence="2" key="1">
    <citation type="journal article" date="2017" name="Nat. Ecol. Evol.">
        <title>Genome expansion and lineage-specific genetic innovations in the forest pathogenic fungi Armillaria.</title>
        <authorList>
            <person name="Sipos G."/>
            <person name="Prasanna A.N."/>
            <person name="Walter M.C."/>
            <person name="O'Connor E."/>
            <person name="Balint B."/>
            <person name="Krizsan K."/>
            <person name="Kiss B."/>
            <person name="Hess J."/>
            <person name="Varga T."/>
            <person name="Slot J."/>
            <person name="Riley R."/>
            <person name="Boka B."/>
            <person name="Rigling D."/>
            <person name="Barry K."/>
            <person name="Lee J."/>
            <person name="Mihaltcheva S."/>
            <person name="LaButti K."/>
            <person name="Lipzen A."/>
            <person name="Waldron R."/>
            <person name="Moloney N.M."/>
            <person name="Sperisen C."/>
            <person name="Kredics L."/>
            <person name="Vagvoelgyi C."/>
            <person name="Patrignani A."/>
            <person name="Fitzpatrick D."/>
            <person name="Nagy I."/>
            <person name="Doyle S."/>
            <person name="Anderson J.B."/>
            <person name="Grigoriev I.V."/>
            <person name="Gueldener U."/>
            <person name="Muensterkoetter M."/>
            <person name="Nagy L.G."/>
        </authorList>
    </citation>
    <scope>NUCLEOTIDE SEQUENCE [LARGE SCALE GENOMIC DNA]</scope>
    <source>
        <strain evidence="2">Ar21-2</strain>
    </source>
</reference>
<accession>A0A2H3DP81</accession>
<dbReference type="InParanoid" id="A0A2H3DP81"/>
<dbReference type="AlphaFoldDB" id="A0A2H3DP81"/>
<keyword evidence="2" id="KW-1185">Reference proteome</keyword>
<evidence type="ECO:0000313" key="1">
    <source>
        <dbReference type="EMBL" id="PBK90877.1"/>
    </source>
</evidence>
<dbReference type="SUPFAM" id="SSF52047">
    <property type="entry name" value="RNI-like"/>
    <property type="match status" value="1"/>
</dbReference>
<gene>
    <name evidence="1" type="ORF">ARMGADRAFT_1082130</name>
</gene>
<dbReference type="STRING" id="47427.A0A2H3DP81"/>
<organism evidence="1 2">
    <name type="scientific">Armillaria gallica</name>
    <name type="common">Bulbous honey fungus</name>
    <name type="synonym">Armillaria bulbosa</name>
    <dbReference type="NCBI Taxonomy" id="47427"/>
    <lineage>
        <taxon>Eukaryota</taxon>
        <taxon>Fungi</taxon>
        <taxon>Dikarya</taxon>
        <taxon>Basidiomycota</taxon>
        <taxon>Agaricomycotina</taxon>
        <taxon>Agaricomycetes</taxon>
        <taxon>Agaricomycetidae</taxon>
        <taxon>Agaricales</taxon>
        <taxon>Marasmiineae</taxon>
        <taxon>Physalacriaceae</taxon>
        <taxon>Armillaria</taxon>
    </lineage>
</organism>
<dbReference type="OrthoDB" id="3051796at2759"/>
<dbReference type="Gene3D" id="1.20.1280.50">
    <property type="match status" value="1"/>
</dbReference>
<evidence type="ECO:0000313" key="2">
    <source>
        <dbReference type="Proteomes" id="UP000217790"/>
    </source>
</evidence>
<proteinExistence type="predicted"/>